<keyword evidence="1" id="KW-0472">Membrane</keyword>
<dbReference type="OrthoDB" id="1145132at2"/>
<dbReference type="AlphaFoldDB" id="A0A7W8CVI8"/>
<feature type="transmembrane region" description="Helical" evidence="1">
    <location>
        <begin position="170"/>
        <end position="194"/>
    </location>
</feature>
<sequence length="245" mass="24744">MEQALFWGALAGSANLLGALLVLWLPLNQRIIAGVMALGTGTLIGAVVYGLLGEALAIGTILDIALGFLGGAALFAAIDIIISHKGGLHRKRSGHGKDAPNAAATGSGLAIFIGTVMDAIPETAIIGLSLVHEGKVSAVLIAAIFISNLPEGISSASGLKKSGYGIARILLMWLAVLIASAVSSLLGFTFLAQASVDTQAILASFAAGAIIAMVSATMLPEAYVKAGPIVGFLTACGFFIALILH</sequence>
<feature type="transmembrane region" description="Helical" evidence="1">
    <location>
        <begin position="226"/>
        <end position="244"/>
    </location>
</feature>
<proteinExistence type="predicted"/>
<gene>
    <name evidence="2" type="ORF">HNQ44_002639</name>
</gene>
<evidence type="ECO:0000256" key="1">
    <source>
        <dbReference type="SAM" id="Phobius"/>
    </source>
</evidence>
<dbReference type="RefSeq" id="WP_135502903.1">
    <property type="nucleotide sequence ID" value="NZ_JACHHE010000007.1"/>
</dbReference>
<organism evidence="2 3">
    <name type="scientific">Planococcus koreensis</name>
    <dbReference type="NCBI Taxonomy" id="112331"/>
    <lineage>
        <taxon>Bacteria</taxon>
        <taxon>Bacillati</taxon>
        <taxon>Bacillota</taxon>
        <taxon>Bacilli</taxon>
        <taxon>Bacillales</taxon>
        <taxon>Caryophanaceae</taxon>
        <taxon>Planococcus</taxon>
    </lineage>
</organism>
<reference evidence="2 3" key="1">
    <citation type="submission" date="2020-08" db="EMBL/GenBank/DDBJ databases">
        <title>Genomic Encyclopedia of Type Strains, Phase IV (KMG-IV): sequencing the most valuable type-strain genomes for metagenomic binning, comparative biology and taxonomic classification.</title>
        <authorList>
            <person name="Goeker M."/>
        </authorList>
    </citation>
    <scope>NUCLEOTIDE SEQUENCE [LARGE SCALE GENOMIC DNA]</scope>
    <source>
        <strain evidence="2 3">DSM 15895</strain>
    </source>
</reference>
<feature type="transmembrane region" description="Helical" evidence="1">
    <location>
        <begin position="200"/>
        <end position="219"/>
    </location>
</feature>
<feature type="transmembrane region" description="Helical" evidence="1">
    <location>
        <begin position="6"/>
        <end position="25"/>
    </location>
</feature>
<name>A0A7W8CVI8_9BACL</name>
<feature type="transmembrane region" description="Helical" evidence="1">
    <location>
        <begin position="32"/>
        <end position="52"/>
    </location>
</feature>
<accession>A0A7W8CVI8</accession>
<evidence type="ECO:0000313" key="3">
    <source>
        <dbReference type="Proteomes" id="UP000525923"/>
    </source>
</evidence>
<dbReference type="Proteomes" id="UP000525923">
    <property type="component" value="Unassembled WGS sequence"/>
</dbReference>
<keyword evidence="3" id="KW-1185">Reference proteome</keyword>
<keyword evidence="1" id="KW-1133">Transmembrane helix</keyword>
<evidence type="ECO:0000313" key="2">
    <source>
        <dbReference type="EMBL" id="MBB5181174.1"/>
    </source>
</evidence>
<dbReference type="EMBL" id="JACHHE010000007">
    <property type="protein sequence ID" value="MBB5181174.1"/>
    <property type="molecule type" value="Genomic_DNA"/>
</dbReference>
<comment type="caution">
    <text evidence="2">The sequence shown here is derived from an EMBL/GenBank/DDBJ whole genome shotgun (WGS) entry which is preliminary data.</text>
</comment>
<keyword evidence="1" id="KW-0812">Transmembrane</keyword>
<protein>
    <submittedName>
        <fullName evidence="2">ZIP family zinc transporter</fullName>
    </submittedName>
</protein>
<feature type="transmembrane region" description="Helical" evidence="1">
    <location>
        <begin position="58"/>
        <end position="82"/>
    </location>
</feature>